<gene>
    <name evidence="2" type="primary">LOC106172863</name>
</gene>
<proteinExistence type="predicted"/>
<dbReference type="OrthoDB" id="5954868at2759"/>
<keyword evidence="1" id="KW-1185">Reference proteome</keyword>
<accession>A0A1S3JH54</accession>
<dbReference type="Proteomes" id="UP000085678">
    <property type="component" value="Unplaced"/>
</dbReference>
<dbReference type="InParanoid" id="A0A1S3JH54"/>
<dbReference type="STRING" id="7574.A0A1S3JH54"/>
<dbReference type="GeneID" id="106172863"/>
<evidence type="ECO:0000313" key="2">
    <source>
        <dbReference type="RefSeq" id="XP_013409229.1"/>
    </source>
</evidence>
<sequence>MSTRRRLNKYLRKSYILPLLALICLVILWRLPRPDERNGVKSIQKPAANARENIPAPTLRVASHPATESPPSDTLNFTVVTGASDGYFGGLRNLVGSIHFWEPRTNIVVYDLGLANFQKRLISQWCWTTLLSFDFAQYPAHVSVLKEYAWKPVIMKDAVDKYGKILWIDAGSDVRGPLKKIDKYLSQDGHFLVQGQDEDMTLFSHNATFKYFSSSKEEFLKKPSYSGNLQGWVRGSRAYIDILLPLKACALTPECITPPGSMLFNHRYDQTALSILAYKSGLPITPHTELLAAERRQLSENYRQPSDMVVYTARQYSSDYAYSLCTFGSKGWKIVEAFLSFLRWLFS</sequence>
<dbReference type="PANTHER" id="PTHR31389:SF4">
    <property type="entry name" value="LD39211P"/>
    <property type="match status" value="1"/>
</dbReference>
<dbReference type="OMA" id="RYDQTAL"/>
<dbReference type="InterPro" id="IPR029044">
    <property type="entry name" value="Nucleotide-diphossugar_trans"/>
</dbReference>
<dbReference type="Pfam" id="PF07801">
    <property type="entry name" value="DUF1647"/>
    <property type="match status" value="1"/>
</dbReference>
<dbReference type="PANTHER" id="PTHR31389">
    <property type="entry name" value="LD39211P"/>
    <property type="match status" value="1"/>
</dbReference>
<dbReference type="SUPFAM" id="SSF53448">
    <property type="entry name" value="Nucleotide-diphospho-sugar transferases"/>
    <property type="match status" value="1"/>
</dbReference>
<evidence type="ECO:0000313" key="1">
    <source>
        <dbReference type="Proteomes" id="UP000085678"/>
    </source>
</evidence>
<reference evidence="2" key="1">
    <citation type="submission" date="2025-08" db="UniProtKB">
        <authorList>
            <consortium name="RefSeq"/>
        </authorList>
    </citation>
    <scope>IDENTIFICATION</scope>
    <source>
        <tissue evidence="2">Gonads</tissue>
    </source>
</reference>
<dbReference type="KEGG" id="lak:106172863"/>
<name>A0A1S3JH54_LINAN</name>
<protein>
    <submittedName>
        <fullName evidence="2">Uncharacterized protein LOC106172863</fullName>
    </submittedName>
</protein>
<organism evidence="1 2">
    <name type="scientific">Lingula anatina</name>
    <name type="common">Brachiopod</name>
    <name type="synonym">Lingula unguis</name>
    <dbReference type="NCBI Taxonomy" id="7574"/>
    <lineage>
        <taxon>Eukaryota</taxon>
        <taxon>Metazoa</taxon>
        <taxon>Spiralia</taxon>
        <taxon>Lophotrochozoa</taxon>
        <taxon>Brachiopoda</taxon>
        <taxon>Linguliformea</taxon>
        <taxon>Lingulata</taxon>
        <taxon>Lingulida</taxon>
        <taxon>Linguloidea</taxon>
        <taxon>Lingulidae</taxon>
        <taxon>Lingula</taxon>
    </lineage>
</organism>
<dbReference type="AlphaFoldDB" id="A0A1S3JH54"/>
<dbReference type="InterPro" id="IPR012444">
    <property type="entry name" value="DUF1647"/>
</dbReference>
<dbReference type="RefSeq" id="XP_013409229.1">
    <property type="nucleotide sequence ID" value="XM_013553775.1"/>
</dbReference>